<evidence type="ECO:0000313" key="2">
    <source>
        <dbReference type="Proteomes" id="UP000176834"/>
    </source>
</evidence>
<name>A0A1F8F2L9_9BACT</name>
<evidence type="ECO:0000313" key="1">
    <source>
        <dbReference type="EMBL" id="OGN07367.1"/>
    </source>
</evidence>
<dbReference type="Proteomes" id="UP000176834">
    <property type="component" value="Unassembled WGS sequence"/>
</dbReference>
<dbReference type="EMBL" id="MGJN01000007">
    <property type="protein sequence ID" value="OGN07367.1"/>
    <property type="molecule type" value="Genomic_DNA"/>
</dbReference>
<protein>
    <submittedName>
        <fullName evidence="1">Uncharacterized protein</fullName>
    </submittedName>
</protein>
<reference evidence="1 2" key="1">
    <citation type="journal article" date="2016" name="Nat. Commun.">
        <title>Thousands of microbial genomes shed light on interconnected biogeochemical processes in an aquifer system.</title>
        <authorList>
            <person name="Anantharaman K."/>
            <person name="Brown C.T."/>
            <person name="Hug L.A."/>
            <person name="Sharon I."/>
            <person name="Castelle C.J."/>
            <person name="Probst A.J."/>
            <person name="Thomas B.C."/>
            <person name="Singh A."/>
            <person name="Wilkins M.J."/>
            <person name="Karaoz U."/>
            <person name="Brodie E.L."/>
            <person name="Williams K.H."/>
            <person name="Hubbard S.S."/>
            <person name="Banfield J.F."/>
        </authorList>
    </citation>
    <scope>NUCLEOTIDE SEQUENCE [LARGE SCALE GENOMIC DNA]</scope>
</reference>
<organism evidence="1 2">
    <name type="scientific">Candidatus Yanofskybacteria bacterium RIFCSPHIGHO2_02_FULL_38_22b</name>
    <dbReference type="NCBI Taxonomy" id="1802673"/>
    <lineage>
        <taxon>Bacteria</taxon>
        <taxon>Candidatus Yanofskyibacteriota</taxon>
    </lineage>
</organism>
<sequence length="123" mass="14275">MITHEFIAQCILQHTEQGAVDWFINNEAGGYFAIIDGWSITFKGDGNYGHLTFRKGPKFGEIIATHQGFFKKEDTPIKIILRSLLIEIRKRVYPENKETVIILEEQEQKIRKEFCASMLGWNK</sequence>
<comment type="caution">
    <text evidence="1">The sequence shown here is derived from an EMBL/GenBank/DDBJ whole genome shotgun (WGS) entry which is preliminary data.</text>
</comment>
<dbReference type="AlphaFoldDB" id="A0A1F8F2L9"/>
<proteinExistence type="predicted"/>
<accession>A0A1F8F2L9</accession>
<gene>
    <name evidence="1" type="ORF">A3B86_01285</name>
</gene>